<dbReference type="PROSITE" id="PS51257">
    <property type="entry name" value="PROKAR_LIPOPROTEIN"/>
    <property type="match status" value="1"/>
</dbReference>
<keyword evidence="1" id="KW-0732">Signal</keyword>
<proteinExistence type="predicted"/>
<keyword evidence="3" id="KW-1185">Reference proteome</keyword>
<dbReference type="EMBL" id="LXSQ01000030">
    <property type="protein sequence ID" value="OAM36418.1"/>
    <property type="molecule type" value="Genomic_DNA"/>
</dbReference>
<organism evidence="2 3">
    <name type="scientific">Eikenella halliae</name>
    <dbReference type="NCBI Taxonomy" id="1795832"/>
    <lineage>
        <taxon>Bacteria</taxon>
        <taxon>Pseudomonadati</taxon>
        <taxon>Pseudomonadota</taxon>
        <taxon>Betaproteobacteria</taxon>
        <taxon>Neisseriales</taxon>
        <taxon>Neisseriaceae</taxon>
        <taxon>Eikenella</taxon>
    </lineage>
</organism>
<feature type="chain" id="PRO_5008590361" description="Lipoprotein" evidence="1">
    <location>
        <begin position="19"/>
        <end position="301"/>
    </location>
</feature>
<protein>
    <recommendedName>
        <fullName evidence="4">Lipoprotein</fullName>
    </recommendedName>
</protein>
<evidence type="ECO:0000313" key="2">
    <source>
        <dbReference type="EMBL" id="OAM36418.1"/>
    </source>
</evidence>
<evidence type="ECO:0008006" key="4">
    <source>
        <dbReference type="Google" id="ProtNLM"/>
    </source>
</evidence>
<name>A0A1B6VTG3_9NEIS</name>
<dbReference type="STRING" id="1795832.A7Q00_11670"/>
<gene>
    <name evidence="2" type="ORF">A7Q00_11670</name>
</gene>
<reference evidence="3" key="1">
    <citation type="submission" date="2016-05" db="EMBL/GenBank/DDBJ databases">
        <title>Draft genome of Corynebacterium afermentans subsp. afermentans LCDC 88199T.</title>
        <authorList>
            <person name="Bernier A.-M."/>
            <person name="Bernard K."/>
        </authorList>
    </citation>
    <scope>NUCLEOTIDE SEQUENCE [LARGE SCALE GENOMIC DNA]</scope>
    <source>
        <strain evidence="3">NML130454</strain>
    </source>
</reference>
<dbReference type="OrthoDB" id="6677179at2"/>
<dbReference type="Proteomes" id="UP000077726">
    <property type="component" value="Unassembled WGS sequence"/>
</dbReference>
<dbReference type="AlphaFoldDB" id="A0A1B6VTG3"/>
<comment type="caution">
    <text evidence="2">The sequence shown here is derived from an EMBL/GenBank/DDBJ whole genome shotgun (WGS) entry which is preliminary data.</text>
</comment>
<dbReference type="InterPro" id="IPR049732">
    <property type="entry name" value="Smlt3025-like"/>
</dbReference>
<evidence type="ECO:0000256" key="1">
    <source>
        <dbReference type="SAM" id="SignalP"/>
    </source>
</evidence>
<evidence type="ECO:0000313" key="3">
    <source>
        <dbReference type="Proteomes" id="UP000077726"/>
    </source>
</evidence>
<dbReference type="RefSeq" id="WP_064090701.1">
    <property type="nucleotide sequence ID" value="NZ_LXSQ01000030.1"/>
</dbReference>
<sequence>MYKIQSYSCLLLLTLLLAACQEPDRGPEKRPAPIVPTHWRDGTPIAADYPRDHYGVPYSIGNLGGQPVNLPEHSMETPVEYEDSPGFNWRKAENYKPPVRTYKDMIESFGFFMNYTDGTIYDSWHPNGNKWYEARKVSGTSWIHVGVRSGSRYPKRDHIYDIYLDGNLNDYAKPPHYIPLDVYAKTGETKFGLEVYANPGINPENGIAWRNNHGAKDLFVQRDADGHIVSYIKCSNNPVPKPPCDHRFLMKGNDMKVAMQLLYDRQNLPHWREIEAQTEKAVRSFIARPPSEAVQQKWRGG</sequence>
<accession>A0A1B6VTG3</accession>
<feature type="signal peptide" evidence="1">
    <location>
        <begin position="1"/>
        <end position="18"/>
    </location>
</feature>
<dbReference type="CDD" id="cd20897">
    <property type="entry name" value="Smlt3025-like"/>
    <property type="match status" value="1"/>
</dbReference>